<keyword evidence="1" id="KW-1133">Transmembrane helix</keyword>
<keyword evidence="1" id="KW-0472">Membrane</keyword>
<proteinExistence type="predicted"/>
<keyword evidence="1" id="KW-0812">Transmembrane</keyword>
<evidence type="ECO:0000313" key="3">
    <source>
        <dbReference type="Proteomes" id="UP000632659"/>
    </source>
</evidence>
<feature type="transmembrane region" description="Helical" evidence="1">
    <location>
        <begin position="48"/>
        <end position="68"/>
    </location>
</feature>
<dbReference type="InterPro" id="IPR046283">
    <property type="entry name" value="DUF6320"/>
</dbReference>
<gene>
    <name evidence="2" type="ORF">H8702_02960</name>
</gene>
<evidence type="ECO:0000313" key="2">
    <source>
        <dbReference type="EMBL" id="MBC8610083.1"/>
    </source>
</evidence>
<name>A0A8J6P2Y2_9FIRM</name>
<sequence length="220" mass="24115">MLYCKPCKAKIAGVHEHCPLCGGNLSGEPEKERSYPIIAPNPNRIKRIIQILSISAIAGAIICVAINVLVPAGIWWSLFAVLGLACGWLWAVVGILKKAKLLNNIVWQCVLISALAFLWDAVTGWHGWSAEFVFPCVCTGAMLAVIILATVFRMPDKEYLILLIVCAVIGIIPLIFLFTGILTVILPSVICVAVSLIIISIQLIFNWKALYREVSKKLHL</sequence>
<dbReference type="RefSeq" id="WP_093988500.1">
    <property type="nucleotide sequence ID" value="NZ_FYDD01000003.1"/>
</dbReference>
<feature type="transmembrane region" description="Helical" evidence="1">
    <location>
        <begin position="132"/>
        <end position="152"/>
    </location>
</feature>
<comment type="caution">
    <text evidence="2">The sequence shown here is derived from an EMBL/GenBank/DDBJ whole genome shotgun (WGS) entry which is preliminary data.</text>
</comment>
<dbReference type="AlphaFoldDB" id="A0A8J6P2Y2"/>
<dbReference type="Proteomes" id="UP000632659">
    <property type="component" value="Unassembled WGS sequence"/>
</dbReference>
<feature type="transmembrane region" description="Helical" evidence="1">
    <location>
        <begin position="184"/>
        <end position="207"/>
    </location>
</feature>
<feature type="transmembrane region" description="Helical" evidence="1">
    <location>
        <begin position="74"/>
        <end position="93"/>
    </location>
</feature>
<keyword evidence="3" id="KW-1185">Reference proteome</keyword>
<dbReference type="Pfam" id="PF19845">
    <property type="entry name" value="DUF6320"/>
    <property type="match status" value="1"/>
</dbReference>
<protein>
    <recommendedName>
        <fullName evidence="4">Zinc ribbon domain-containing protein</fullName>
    </recommendedName>
</protein>
<accession>A0A8J6P2Y2</accession>
<reference evidence="2" key="1">
    <citation type="submission" date="2020-08" db="EMBL/GenBank/DDBJ databases">
        <title>Genome public.</title>
        <authorList>
            <person name="Liu C."/>
            <person name="Sun Q."/>
        </authorList>
    </citation>
    <scope>NUCLEOTIDE SEQUENCE</scope>
    <source>
        <strain evidence="2">NSJ-15</strain>
    </source>
</reference>
<feature type="transmembrane region" description="Helical" evidence="1">
    <location>
        <begin position="105"/>
        <end position="126"/>
    </location>
</feature>
<organism evidence="2 3">
    <name type="scientific">Massiliimalia timonensis</name>
    <dbReference type="NCBI Taxonomy" id="1987501"/>
    <lineage>
        <taxon>Bacteria</taxon>
        <taxon>Bacillati</taxon>
        <taxon>Bacillota</taxon>
        <taxon>Clostridia</taxon>
        <taxon>Eubacteriales</taxon>
        <taxon>Oscillospiraceae</taxon>
        <taxon>Massiliimalia</taxon>
    </lineage>
</organism>
<evidence type="ECO:0000256" key="1">
    <source>
        <dbReference type="SAM" id="Phobius"/>
    </source>
</evidence>
<feature type="transmembrane region" description="Helical" evidence="1">
    <location>
        <begin position="159"/>
        <end position="178"/>
    </location>
</feature>
<dbReference type="EMBL" id="JACRTL010000001">
    <property type="protein sequence ID" value="MBC8610083.1"/>
    <property type="molecule type" value="Genomic_DNA"/>
</dbReference>
<evidence type="ECO:0008006" key="4">
    <source>
        <dbReference type="Google" id="ProtNLM"/>
    </source>
</evidence>
<dbReference type="OrthoDB" id="2164897at2"/>